<dbReference type="Pfam" id="PF01331">
    <property type="entry name" value="mRNA_cap_enzyme"/>
    <property type="match status" value="1"/>
</dbReference>
<accession>A0A7J6GPQ1</accession>
<dbReference type="GO" id="GO:0006370">
    <property type="term" value="P:7-methylguanosine mRNA capping"/>
    <property type="evidence" value="ECO:0007669"/>
    <property type="project" value="InterPro"/>
</dbReference>
<organism evidence="3 4">
    <name type="scientific">Cannabis sativa</name>
    <name type="common">Hemp</name>
    <name type="synonym">Marijuana</name>
    <dbReference type="NCBI Taxonomy" id="3483"/>
    <lineage>
        <taxon>Eukaryota</taxon>
        <taxon>Viridiplantae</taxon>
        <taxon>Streptophyta</taxon>
        <taxon>Embryophyta</taxon>
        <taxon>Tracheophyta</taxon>
        <taxon>Spermatophyta</taxon>
        <taxon>Magnoliopsida</taxon>
        <taxon>eudicotyledons</taxon>
        <taxon>Gunneridae</taxon>
        <taxon>Pentapetalae</taxon>
        <taxon>rosids</taxon>
        <taxon>fabids</taxon>
        <taxon>Rosales</taxon>
        <taxon>Cannabaceae</taxon>
        <taxon>Cannabis</taxon>
    </lineage>
</organism>
<dbReference type="Gene3D" id="3.30.470.30">
    <property type="entry name" value="DNA ligase/mRNA capping enzyme"/>
    <property type="match status" value="1"/>
</dbReference>
<dbReference type="EMBL" id="JAATIP010000048">
    <property type="protein sequence ID" value="KAF4384340.1"/>
    <property type="molecule type" value="Genomic_DNA"/>
</dbReference>
<sequence length="199" mass="22474">MTLKRSPYKSSLLIYGGQAKPLKQSKVKEERLRVISQFGGVDYAGYLVLHFLDNLQLLRQQYYYATWKADGTRYMMLINVDGCYLIDRSFNFRRLEQKPVGKNFKNYFSVSKAKWRGCKEAHLKARITPTSLILMPTILIDPLKEAEVNTPDSPIMSHSSADSPSGSERGLLEQHPSSPIAASFLDPEPADEKTSTALP</sequence>
<dbReference type="GO" id="GO:0005524">
    <property type="term" value="F:ATP binding"/>
    <property type="evidence" value="ECO:0007669"/>
    <property type="project" value="InterPro"/>
</dbReference>
<name>A0A7J6GPQ1_CANSA</name>
<proteinExistence type="predicted"/>
<feature type="compositionally biased region" description="Basic and acidic residues" evidence="1">
    <location>
        <begin position="190"/>
        <end position="199"/>
    </location>
</feature>
<dbReference type="Proteomes" id="UP000525078">
    <property type="component" value="Unassembled WGS sequence"/>
</dbReference>
<dbReference type="PANTHER" id="PTHR10367:SF17">
    <property type="entry name" value="MRNA-CAPPING ENZYME"/>
    <property type="match status" value="1"/>
</dbReference>
<gene>
    <name evidence="3" type="ORF">F8388_004573</name>
</gene>
<dbReference type="SUPFAM" id="SSF56091">
    <property type="entry name" value="DNA ligase/mRNA capping enzyme, catalytic domain"/>
    <property type="match status" value="1"/>
</dbReference>
<feature type="compositionally biased region" description="Polar residues" evidence="1">
    <location>
        <begin position="150"/>
        <end position="166"/>
    </location>
</feature>
<feature type="region of interest" description="Disordered" evidence="1">
    <location>
        <begin position="150"/>
        <end position="199"/>
    </location>
</feature>
<reference evidence="3 4" key="1">
    <citation type="journal article" date="2020" name="bioRxiv">
        <title>Sequence and annotation of 42 cannabis genomes reveals extensive copy number variation in cannabinoid synthesis and pathogen resistance genes.</title>
        <authorList>
            <person name="Mckernan K.J."/>
            <person name="Helbert Y."/>
            <person name="Kane L.T."/>
            <person name="Ebling H."/>
            <person name="Zhang L."/>
            <person name="Liu B."/>
            <person name="Eaton Z."/>
            <person name="Mclaughlin S."/>
            <person name="Kingan S."/>
            <person name="Baybayan P."/>
            <person name="Concepcion G."/>
            <person name="Jordan M."/>
            <person name="Riva A."/>
            <person name="Barbazuk W."/>
            <person name="Harkins T."/>
        </authorList>
    </citation>
    <scope>NUCLEOTIDE SEQUENCE [LARGE SCALE GENOMIC DNA]</scope>
    <source>
        <strain evidence="4">cv. Jamaican Lion 4</strain>
        <tissue evidence="3">Leaf</tissue>
    </source>
</reference>
<feature type="domain" description="mRNA capping enzyme adenylation" evidence="2">
    <location>
        <begin position="53"/>
        <end position="98"/>
    </location>
</feature>
<comment type="caution">
    <text evidence="3">The sequence shown here is derived from an EMBL/GenBank/DDBJ whole genome shotgun (WGS) entry which is preliminary data.</text>
</comment>
<dbReference type="InterPro" id="IPR051029">
    <property type="entry name" value="mRNA_Capping_Enz/RNA_Phosphat"/>
</dbReference>
<evidence type="ECO:0000259" key="2">
    <source>
        <dbReference type="Pfam" id="PF01331"/>
    </source>
</evidence>
<evidence type="ECO:0000313" key="3">
    <source>
        <dbReference type="EMBL" id="KAF4384340.1"/>
    </source>
</evidence>
<dbReference type="InterPro" id="IPR001339">
    <property type="entry name" value="mRNA_cap_enzyme_adenylation"/>
</dbReference>
<dbReference type="PANTHER" id="PTHR10367">
    <property type="entry name" value="MRNA-CAPPING ENZYME"/>
    <property type="match status" value="1"/>
</dbReference>
<dbReference type="GO" id="GO:0004484">
    <property type="term" value="F:mRNA guanylyltransferase activity"/>
    <property type="evidence" value="ECO:0007669"/>
    <property type="project" value="InterPro"/>
</dbReference>
<protein>
    <recommendedName>
        <fullName evidence="2">mRNA capping enzyme adenylation domain-containing protein</fullName>
    </recommendedName>
</protein>
<evidence type="ECO:0000256" key="1">
    <source>
        <dbReference type="SAM" id="MobiDB-lite"/>
    </source>
</evidence>
<evidence type="ECO:0000313" key="4">
    <source>
        <dbReference type="Proteomes" id="UP000525078"/>
    </source>
</evidence>
<dbReference type="AlphaFoldDB" id="A0A7J6GPQ1"/>